<evidence type="ECO:0000313" key="3">
    <source>
        <dbReference type="Proteomes" id="UP000234484"/>
    </source>
</evidence>
<comment type="caution">
    <text evidence="2">The sequence shown here is derived from an EMBL/GenBank/DDBJ whole genome shotgun (WGS) entry which is preliminary data.</text>
</comment>
<evidence type="ECO:0000313" key="2">
    <source>
        <dbReference type="EMBL" id="PLK21629.1"/>
    </source>
</evidence>
<proteinExistence type="predicted"/>
<dbReference type="Proteomes" id="UP000234484">
    <property type="component" value="Unassembled WGS sequence"/>
</dbReference>
<reference evidence="2 3" key="1">
    <citation type="submission" date="2017-12" db="EMBL/GenBank/DDBJ databases">
        <title>The characterization of oligonucleotides binding to NgAgo.</title>
        <authorList>
            <person name="Jiang L."/>
            <person name="He B."/>
            <person name="Kang J."/>
            <person name="Yu M."/>
            <person name="Li N."/>
            <person name="Fang Y."/>
            <person name="Tang Z."/>
            <person name="Wu P."/>
            <person name="Yao P."/>
            <person name="Huang J."/>
        </authorList>
    </citation>
    <scope>NUCLEOTIDE SEQUENCE [LARGE SCALE GENOMIC DNA]</scope>
    <source>
        <strain evidence="2 3">SP2</strain>
        <tissue evidence="2">Freeze-dried powder thallus</tissue>
    </source>
</reference>
<sequence length="88" mass="9602">MSIVATGPQCRLDRTLVAGLDPQCRCGPPLVPSQPSTDGSNRATPPDSTHQFRLGPPLEIDRSLEFGVGLDDCPNLGFPPVKRRRRCY</sequence>
<accession>A0A2J4JIB6</accession>
<gene>
    <name evidence="2" type="ORF">CYV19_03455</name>
</gene>
<dbReference type="EMBL" id="PKKI01000007">
    <property type="protein sequence ID" value="PLK21629.1"/>
    <property type="molecule type" value="Genomic_DNA"/>
</dbReference>
<organism evidence="2 3">
    <name type="scientific">Natronobacterium gregoryi (strain ATCC 43098 / DSM 3393 / CCM 3738 / CIP 104747 / IAM 13177 / JCM 8860 / NBRC 102187 / NCIMB 2189 / SP2)</name>
    <dbReference type="NCBI Taxonomy" id="797304"/>
    <lineage>
        <taxon>Archaea</taxon>
        <taxon>Methanobacteriati</taxon>
        <taxon>Methanobacteriota</taxon>
        <taxon>Stenosarchaea group</taxon>
        <taxon>Halobacteria</taxon>
        <taxon>Halobacteriales</taxon>
        <taxon>Natrialbaceae</taxon>
        <taxon>Natronobacterium</taxon>
    </lineage>
</organism>
<dbReference type="AlphaFoldDB" id="A0A2J4JIB6"/>
<feature type="region of interest" description="Disordered" evidence="1">
    <location>
        <begin position="27"/>
        <end position="55"/>
    </location>
</feature>
<feature type="compositionally biased region" description="Polar residues" evidence="1">
    <location>
        <begin position="33"/>
        <end position="51"/>
    </location>
</feature>
<protein>
    <submittedName>
        <fullName evidence="2">Uncharacterized protein</fullName>
    </submittedName>
</protein>
<name>A0A2J4JIB6_NATGS</name>
<evidence type="ECO:0000256" key="1">
    <source>
        <dbReference type="SAM" id="MobiDB-lite"/>
    </source>
</evidence>